<dbReference type="RefSeq" id="WP_210757307.1">
    <property type="nucleotide sequence ID" value="NZ_CP060139.1"/>
</dbReference>
<proteinExistence type="predicted"/>
<keyword evidence="2" id="KW-1185">Reference proteome</keyword>
<sequence length="166" mass="18023">MGISKKTLSLLIAASSLLSCSKSKLPQESQSNSFKDLDQILVDLTTKAEKEIDPMKDQMLKVSAYWNPATRELSIEKTEITQINFFPIDLIRKGKAIEEGDTYNVDCCCDSNGDLLWSKTCDGKFSCGSKIADCLDIGGCAEICTASISILPPSSSSDGLLIIQLD</sequence>
<reference evidence="1 2" key="1">
    <citation type="submission" date="2020-08" db="EMBL/GenBank/DDBJ databases">
        <title>Croceimicrobium hydrocarbonivorans gen. nov., sp. nov., a novel marine bacterium isolated from a bacterial consortium that degrades polyethylene terephthalate.</title>
        <authorList>
            <person name="Liu R."/>
        </authorList>
    </citation>
    <scope>NUCLEOTIDE SEQUENCE [LARGE SCALE GENOMIC DNA]</scope>
    <source>
        <strain evidence="1 2">A20-9</strain>
    </source>
</reference>
<evidence type="ECO:0008006" key="3">
    <source>
        <dbReference type="Google" id="ProtNLM"/>
    </source>
</evidence>
<evidence type="ECO:0000313" key="2">
    <source>
        <dbReference type="Proteomes" id="UP000516305"/>
    </source>
</evidence>
<name>A0A7H0VAJ2_9FLAO</name>
<dbReference type="EMBL" id="CP060139">
    <property type="protein sequence ID" value="QNR22740.1"/>
    <property type="molecule type" value="Genomic_DNA"/>
</dbReference>
<organism evidence="1 2">
    <name type="scientific">Croceimicrobium hydrocarbonivorans</name>
    <dbReference type="NCBI Taxonomy" id="2761580"/>
    <lineage>
        <taxon>Bacteria</taxon>
        <taxon>Pseudomonadati</taxon>
        <taxon>Bacteroidota</taxon>
        <taxon>Flavobacteriia</taxon>
        <taxon>Flavobacteriales</taxon>
        <taxon>Owenweeksiaceae</taxon>
        <taxon>Croceimicrobium</taxon>
    </lineage>
</organism>
<gene>
    <name evidence="1" type="ORF">H4K34_10135</name>
</gene>
<dbReference type="AlphaFoldDB" id="A0A7H0VAJ2"/>
<accession>A0A7H0VAJ2</accession>
<dbReference type="KEGG" id="chyd:H4K34_10135"/>
<protein>
    <recommendedName>
        <fullName evidence="3">Lipoprotein</fullName>
    </recommendedName>
</protein>
<dbReference type="PROSITE" id="PS51257">
    <property type="entry name" value="PROKAR_LIPOPROTEIN"/>
    <property type="match status" value="1"/>
</dbReference>
<dbReference type="Proteomes" id="UP000516305">
    <property type="component" value="Chromosome"/>
</dbReference>
<evidence type="ECO:0000313" key="1">
    <source>
        <dbReference type="EMBL" id="QNR22740.1"/>
    </source>
</evidence>